<evidence type="ECO:0000313" key="1">
    <source>
        <dbReference type="EMBL" id="GFT71834.1"/>
    </source>
</evidence>
<reference evidence="1" key="1">
    <citation type="submission" date="2020-08" db="EMBL/GenBank/DDBJ databases">
        <title>Multicomponent nature underlies the extraordinary mechanical properties of spider dragline silk.</title>
        <authorList>
            <person name="Kono N."/>
            <person name="Nakamura H."/>
            <person name="Mori M."/>
            <person name="Yoshida Y."/>
            <person name="Ohtoshi R."/>
            <person name="Malay A.D."/>
            <person name="Moran D.A.P."/>
            <person name="Tomita M."/>
            <person name="Numata K."/>
            <person name="Arakawa K."/>
        </authorList>
    </citation>
    <scope>NUCLEOTIDE SEQUENCE</scope>
</reference>
<dbReference type="AlphaFoldDB" id="A0A8X6PI39"/>
<organism evidence="1 2">
    <name type="scientific">Nephila pilipes</name>
    <name type="common">Giant wood spider</name>
    <name type="synonym">Nephila maculata</name>
    <dbReference type="NCBI Taxonomy" id="299642"/>
    <lineage>
        <taxon>Eukaryota</taxon>
        <taxon>Metazoa</taxon>
        <taxon>Ecdysozoa</taxon>
        <taxon>Arthropoda</taxon>
        <taxon>Chelicerata</taxon>
        <taxon>Arachnida</taxon>
        <taxon>Araneae</taxon>
        <taxon>Araneomorphae</taxon>
        <taxon>Entelegynae</taxon>
        <taxon>Araneoidea</taxon>
        <taxon>Nephilidae</taxon>
        <taxon>Nephila</taxon>
    </lineage>
</organism>
<proteinExistence type="predicted"/>
<comment type="caution">
    <text evidence="1">The sequence shown here is derived from an EMBL/GenBank/DDBJ whole genome shotgun (WGS) entry which is preliminary data.</text>
</comment>
<dbReference type="Proteomes" id="UP000887013">
    <property type="component" value="Unassembled WGS sequence"/>
</dbReference>
<gene>
    <name evidence="1" type="ORF">NPIL_114701</name>
</gene>
<evidence type="ECO:0000313" key="2">
    <source>
        <dbReference type="Proteomes" id="UP000887013"/>
    </source>
</evidence>
<accession>A0A8X6PI39</accession>
<protein>
    <submittedName>
        <fullName evidence="1">Uncharacterized protein</fullName>
    </submittedName>
</protein>
<sequence length="116" mass="12254">MPFPMTGCGSLASGVGSAPPWCLYMSGMQNRHWDAAAGVLAEQSCVIQKAAQQLLEPPLSGEAVVSQWSQPPNGAEIAEGLKSSEHVGLTPGCCFPSQASGFQQLCLKHHEMGEWV</sequence>
<keyword evidence="2" id="KW-1185">Reference proteome</keyword>
<name>A0A8X6PI39_NEPPI</name>
<dbReference type="EMBL" id="BMAW01070117">
    <property type="protein sequence ID" value="GFT71834.1"/>
    <property type="molecule type" value="Genomic_DNA"/>
</dbReference>